<protein>
    <submittedName>
        <fullName evidence="1">Uncharacterized protein</fullName>
    </submittedName>
</protein>
<evidence type="ECO:0000313" key="1">
    <source>
        <dbReference type="EMBL" id="QOV97194.1"/>
    </source>
</evidence>
<evidence type="ECO:0000313" key="2">
    <source>
        <dbReference type="Proteomes" id="UP000593818"/>
    </source>
</evidence>
<gene>
    <name evidence="1" type="ORF">INP59_14555</name>
</gene>
<sequence>MRWRDDCTCARTPFGHEYDCAALFADDSVEYHAELLLDADREEAL</sequence>
<proteinExistence type="predicted"/>
<dbReference type="Proteomes" id="UP000593818">
    <property type="component" value="Chromosome"/>
</dbReference>
<reference evidence="1 2" key="1">
    <citation type="submission" date="2020-10" db="EMBL/GenBank/DDBJ databases">
        <title>Whole genome sequence of oil-degrading bacteria Rhodococcus pyridinivorans strain 5Ap.</title>
        <authorList>
            <person name="Akhremchuk A.E."/>
            <person name="Valentovich L.N."/>
            <person name="Charniauskaya M.I."/>
            <person name="Bukliarevich H.A."/>
            <person name="Titok M.A."/>
        </authorList>
    </citation>
    <scope>NUCLEOTIDE SEQUENCE [LARGE SCALE GENOMIC DNA]</scope>
    <source>
        <strain evidence="1 2">5Ap</strain>
    </source>
</reference>
<dbReference type="EMBL" id="CP063450">
    <property type="protein sequence ID" value="QOV97194.1"/>
    <property type="molecule type" value="Genomic_DNA"/>
</dbReference>
<name>A0A7M2XHD6_9NOCA</name>
<keyword evidence="2" id="KW-1185">Reference proteome</keyword>
<dbReference type="RefSeq" id="WP_016693291.1">
    <property type="nucleotide sequence ID" value="NZ_CP063450.1"/>
</dbReference>
<accession>A0A7M2XHD6</accession>
<organism evidence="1 2">
    <name type="scientific">Rhodococcus pyridinivorans</name>
    <dbReference type="NCBI Taxonomy" id="103816"/>
    <lineage>
        <taxon>Bacteria</taxon>
        <taxon>Bacillati</taxon>
        <taxon>Actinomycetota</taxon>
        <taxon>Actinomycetes</taxon>
        <taxon>Mycobacteriales</taxon>
        <taxon>Nocardiaceae</taxon>
        <taxon>Rhodococcus</taxon>
    </lineage>
</organism>
<dbReference type="AlphaFoldDB" id="A0A7M2XHD6"/>